<keyword evidence="2" id="KW-1185">Reference proteome</keyword>
<gene>
    <name evidence="1" type="ORF">FE810_15100</name>
</gene>
<dbReference type="Proteomes" id="UP000307790">
    <property type="component" value="Unassembled WGS sequence"/>
</dbReference>
<name>A0A5R9ICM4_9GAMM</name>
<evidence type="ECO:0000313" key="2">
    <source>
        <dbReference type="Proteomes" id="UP000307790"/>
    </source>
</evidence>
<reference evidence="1 2" key="1">
    <citation type="submission" date="2019-05" db="EMBL/GenBank/DDBJ databases">
        <title>Genome sequences of Thalassotalea litorea 1K03283.</title>
        <authorList>
            <person name="Zhang D."/>
        </authorList>
    </citation>
    <scope>NUCLEOTIDE SEQUENCE [LARGE SCALE GENOMIC DNA]</scope>
    <source>
        <strain evidence="1 2">MCCC 1K03283</strain>
    </source>
</reference>
<dbReference type="EMBL" id="VCBC01000017">
    <property type="protein sequence ID" value="TLU61336.1"/>
    <property type="molecule type" value="Genomic_DNA"/>
</dbReference>
<protein>
    <submittedName>
        <fullName evidence="1">Uncharacterized protein</fullName>
    </submittedName>
</protein>
<dbReference type="AlphaFoldDB" id="A0A5R9ICM4"/>
<organism evidence="1 2">
    <name type="scientific">Thalassotalea litorea</name>
    <dbReference type="NCBI Taxonomy" id="2020715"/>
    <lineage>
        <taxon>Bacteria</taxon>
        <taxon>Pseudomonadati</taxon>
        <taxon>Pseudomonadota</taxon>
        <taxon>Gammaproteobacteria</taxon>
        <taxon>Alteromonadales</taxon>
        <taxon>Colwelliaceae</taxon>
        <taxon>Thalassotalea</taxon>
    </lineage>
</organism>
<comment type="caution">
    <text evidence="1">The sequence shown here is derived from an EMBL/GenBank/DDBJ whole genome shotgun (WGS) entry which is preliminary data.</text>
</comment>
<accession>A0A5R9ICM4</accession>
<sequence length="65" mass="7394">MDDELSRDITIHDISTFNTSMYLSSRTMDGSKGGFARDDELCRDIAFHDISTFNTSMYLVEILPP</sequence>
<proteinExistence type="predicted"/>
<evidence type="ECO:0000313" key="1">
    <source>
        <dbReference type="EMBL" id="TLU61336.1"/>
    </source>
</evidence>
<dbReference type="RefSeq" id="WP_138321165.1">
    <property type="nucleotide sequence ID" value="NZ_VCBC01000017.1"/>
</dbReference>